<feature type="region of interest" description="Disordered" evidence="1">
    <location>
        <begin position="57"/>
        <end position="98"/>
    </location>
</feature>
<dbReference type="PROSITE" id="PS51340">
    <property type="entry name" value="MOSC"/>
    <property type="match status" value="1"/>
</dbReference>
<evidence type="ECO:0000313" key="6">
    <source>
        <dbReference type="Proteomes" id="UP000001396"/>
    </source>
</evidence>
<dbReference type="GeneID" id="31357240"/>
<dbReference type="SUPFAM" id="SSF50800">
    <property type="entry name" value="PK beta-barrel domain-like"/>
    <property type="match status" value="1"/>
</dbReference>
<dbReference type="InterPro" id="IPR014770">
    <property type="entry name" value="Munc13_1"/>
</dbReference>
<dbReference type="STRING" id="670386.D3B096"/>
<evidence type="ECO:0008006" key="7">
    <source>
        <dbReference type="Google" id="ProtNLM"/>
    </source>
</evidence>
<evidence type="ECO:0000256" key="1">
    <source>
        <dbReference type="SAM" id="MobiDB-lite"/>
    </source>
</evidence>
<dbReference type="Proteomes" id="UP000001396">
    <property type="component" value="Unassembled WGS sequence"/>
</dbReference>
<reference evidence="5 6" key="1">
    <citation type="journal article" date="2011" name="Genome Res.">
        <title>Phylogeny-wide analysis of social amoeba genomes highlights ancient origins for complex intercellular communication.</title>
        <authorList>
            <person name="Heidel A.J."/>
            <person name="Lawal H.M."/>
            <person name="Felder M."/>
            <person name="Schilde C."/>
            <person name="Helps N.R."/>
            <person name="Tunggal B."/>
            <person name="Rivero F."/>
            <person name="John U."/>
            <person name="Schleicher M."/>
            <person name="Eichinger L."/>
            <person name="Platzer M."/>
            <person name="Noegel A.A."/>
            <person name="Schaap P."/>
            <person name="Gloeckner G."/>
        </authorList>
    </citation>
    <scope>NUCLEOTIDE SEQUENCE [LARGE SCALE GENOMIC DNA]</scope>
    <source>
        <strain evidence="6">ATCC 26659 / Pp 5 / PN500</strain>
    </source>
</reference>
<name>D3B096_HETP5</name>
<feature type="domain" description="MHD2" evidence="3">
    <location>
        <begin position="804"/>
        <end position="920"/>
    </location>
</feature>
<dbReference type="RefSeq" id="XP_020436832.1">
    <property type="nucleotide sequence ID" value="XM_020572715.1"/>
</dbReference>
<dbReference type="InterPro" id="IPR011037">
    <property type="entry name" value="Pyrv_Knase-like_insert_dom_sf"/>
</dbReference>
<dbReference type="SUPFAM" id="SSF141673">
    <property type="entry name" value="MOSC N-terminal domain-like"/>
    <property type="match status" value="1"/>
</dbReference>
<dbReference type="GO" id="GO:0030170">
    <property type="term" value="F:pyridoxal phosphate binding"/>
    <property type="evidence" value="ECO:0007669"/>
    <property type="project" value="InterPro"/>
</dbReference>
<feature type="domain" description="MOSC" evidence="4">
    <location>
        <begin position="1246"/>
        <end position="1422"/>
    </location>
</feature>
<evidence type="ECO:0000313" key="5">
    <source>
        <dbReference type="EMBL" id="EFA84720.1"/>
    </source>
</evidence>
<feature type="compositionally biased region" description="Low complexity" evidence="1">
    <location>
        <begin position="124"/>
        <end position="165"/>
    </location>
</feature>
<dbReference type="InParanoid" id="D3B096"/>
<dbReference type="Pfam" id="PF03476">
    <property type="entry name" value="MOSC_N"/>
    <property type="match status" value="1"/>
</dbReference>
<dbReference type="InterPro" id="IPR057984">
    <property type="entry name" value="PATROL1_C"/>
</dbReference>
<feature type="region of interest" description="Disordered" evidence="1">
    <location>
        <begin position="121"/>
        <end position="223"/>
    </location>
</feature>
<dbReference type="PANTHER" id="PTHR31280">
    <property type="entry name" value="PROTEIN UNC-13 HOMOLOG"/>
    <property type="match status" value="1"/>
</dbReference>
<evidence type="ECO:0000259" key="3">
    <source>
        <dbReference type="PROSITE" id="PS51259"/>
    </source>
</evidence>
<dbReference type="EMBL" id="ADBJ01000008">
    <property type="protein sequence ID" value="EFA84720.1"/>
    <property type="molecule type" value="Genomic_DNA"/>
</dbReference>
<dbReference type="Gene3D" id="1.10.357.50">
    <property type="match status" value="1"/>
</dbReference>
<feature type="domain" description="MHD1" evidence="2">
    <location>
        <begin position="540"/>
        <end position="659"/>
    </location>
</feature>
<dbReference type="GO" id="GO:0030151">
    <property type="term" value="F:molybdenum ion binding"/>
    <property type="evidence" value="ECO:0007669"/>
    <property type="project" value="InterPro"/>
</dbReference>
<dbReference type="InterPro" id="IPR005303">
    <property type="entry name" value="MOCOS_middle"/>
</dbReference>
<organism evidence="5 6">
    <name type="scientific">Heterostelium pallidum (strain ATCC 26659 / Pp 5 / PN500)</name>
    <name type="common">Cellular slime mold</name>
    <name type="synonym">Polysphondylium pallidum</name>
    <dbReference type="NCBI Taxonomy" id="670386"/>
    <lineage>
        <taxon>Eukaryota</taxon>
        <taxon>Amoebozoa</taxon>
        <taxon>Evosea</taxon>
        <taxon>Eumycetozoa</taxon>
        <taxon>Dictyostelia</taxon>
        <taxon>Acytosteliales</taxon>
        <taxon>Acytosteliaceae</taxon>
        <taxon>Heterostelium</taxon>
    </lineage>
</organism>
<feature type="compositionally biased region" description="Low complexity" evidence="1">
    <location>
        <begin position="179"/>
        <end position="220"/>
    </location>
</feature>
<dbReference type="InterPro" id="IPR008528">
    <property type="entry name" value="unc-13_homologue"/>
</dbReference>
<dbReference type="Pfam" id="PF03473">
    <property type="entry name" value="MOSC"/>
    <property type="match status" value="1"/>
</dbReference>
<dbReference type="InterPro" id="IPR014772">
    <property type="entry name" value="Munc13_dom-2"/>
</dbReference>
<dbReference type="InterPro" id="IPR005302">
    <property type="entry name" value="MoCF_Sase_C"/>
</dbReference>
<feature type="compositionally biased region" description="Low complexity" evidence="1">
    <location>
        <begin position="60"/>
        <end position="93"/>
    </location>
</feature>
<protein>
    <recommendedName>
        <fullName evidence="7">MOSC domain-containing protein</fullName>
    </recommendedName>
</protein>
<proteinExistence type="predicted"/>
<gene>
    <name evidence="5" type="ORF">PPL_01712</name>
</gene>
<dbReference type="PROSITE" id="PS51258">
    <property type="entry name" value="MHD1"/>
    <property type="match status" value="1"/>
</dbReference>
<dbReference type="Pfam" id="PF25761">
    <property type="entry name" value="TPR_PATROL1"/>
    <property type="match status" value="1"/>
</dbReference>
<sequence>MDQQKRLSQLENDRKVLLDFIYSQFSHAIPQNFNTAQHSNIDVNELVRSLKLVLSPKQLSPPTSSTTSSDTTPSTINNNNNNNASNSKGSSPPLNSNIGTIGIVPAHVQGAHQNLMSPTTIRIQQQQQQQQYQQPLPATPTATLIPSFTSPPAGAANPSSSASGSINFAEMHQQHSPKNQSSSHQNQPLPQQLQLQQQQQPPPQQSQQSHSPQHQQPSPNIVVPEEYGNLNKEQFHFSSYETYLLVNHFARPHGQPGNYEQEDSFRIQMEMSRVKHEAYLLMLSPPSNASSPPPHFHSVTYRLWLLRFFDMKRFDTFDSMIIWFRRQLYTVMSSIQNMLRDPFDDKSPPSSMLVVFRQLCYSLENYILAINPSATTDIEYQRLLGEIDRFLAPIWLLKMLSDIHTHKSEHIAMDIEIACSVYIQSRQMWTMLSSSSANGNASNAGNKPSESNFTSFIVSSVSCHYSRISKPFRPLTLDNFSEFIEALMPEITLDLKVYSKGFIRYHSSALAIALQEFCNLYTQDLGVVFDDVYFLSPMVLQSVQTASKFQIFLQDLHLLPPEKLPAVTKHVSSVVSAWCQNQEKFFNKWFENLFQVDKFQPLDKTIKHSSSVVDLFQMFYQAINTLSKMKGSLSTSFPGFIVTLSNMFNKFLIMYNQTIAEFTLCAQRQSLMPLSLNEKIKKGIRKSLSQSINSIHVNAPGSASKEPPPPTMIERAQKQTIQTLCVCLNNLDFIQSNVVEYIEHHSYNIADLKKQLSDLFIPVQSSIRSTSIALIDYIGAKVVFADCRVATVDNLYQAPLTRQPRVEEPLEQLNPHLKSIYSSTSTIERATDILTSVAKAFLQSLEYSMLYGGPTRIFNTGETQWIEADLESIKDYFLDRDEQGNSNGVPERTYDQIAGGITKVCHLLMDQPSEILVEHDSSKEVKLGAENASQIIRSGALEASTILAQGHVEASKSIAFSISELTSSLRYLGDTGKEAIDRCTDPINNLVQTARKSSIELNTSCSQFNRIISDTPRKFAVWSILPIFVVYILFASKVDQDLVIALLLENWQIFLATSILEAQHLVIRNNQRQHVWAMNGDLPSGPPNWLKMNNNLMYWVPVALGTATLVWAYKNNYLPGQKKSSDDQNKQSDSVIRIAKLIIYPSIELKRVNIDKLGFENDRRWMICVDGRFITQRTHPKLALIAPAIDGDVLVVRAPNMPELRVPMTSDSATSEVVVWKDTVKAHDSGDEAAEWLSKFLELQNVRLVQVSSEHRRHIKEKYAQVAFQHQPTPEEVERYQYAFCDASQVMILSQASIDDINARIDETRRAKSEPKQRPMDERRYRPNVLLVGTGAWEEDRWRTIRIGGNIIRQVDRTGRCKFTTIDPDSAVIDPYGDNEPLRTLNQYRVGKDKDKNVYVGILTVLDEHTGELCVGDRVDVIDKF</sequence>
<dbReference type="PANTHER" id="PTHR31280:SF2">
    <property type="entry name" value="PROTEIN UNC-13 HOMOLOG"/>
    <property type="match status" value="1"/>
</dbReference>
<dbReference type="GO" id="GO:0003824">
    <property type="term" value="F:catalytic activity"/>
    <property type="evidence" value="ECO:0007669"/>
    <property type="project" value="InterPro"/>
</dbReference>
<comment type="caution">
    <text evidence="5">The sequence shown here is derived from an EMBL/GenBank/DDBJ whole genome shotgun (WGS) entry which is preliminary data.</text>
</comment>
<accession>D3B096</accession>
<keyword evidence="6" id="KW-1185">Reference proteome</keyword>
<dbReference type="PROSITE" id="PS51259">
    <property type="entry name" value="MHD2"/>
    <property type="match status" value="1"/>
</dbReference>
<evidence type="ECO:0000259" key="4">
    <source>
        <dbReference type="PROSITE" id="PS51340"/>
    </source>
</evidence>
<evidence type="ECO:0000259" key="2">
    <source>
        <dbReference type="PROSITE" id="PS51258"/>
    </source>
</evidence>